<feature type="transmembrane region" description="Helical" evidence="1">
    <location>
        <begin position="9"/>
        <end position="29"/>
    </location>
</feature>
<name>A0A1Q9BY11_SYMMI</name>
<protein>
    <submittedName>
        <fullName evidence="2">Uncharacterized protein</fullName>
    </submittedName>
</protein>
<sequence length="72" mass="7709">MCVSFLKRITIRVILLAAAACAVSVIHFVVNLLRGNYDSPENGDANAGIWSQLSALLIELSIPVSGYSDSML</sequence>
<gene>
    <name evidence="2" type="ORF">AK812_SmicGene44609</name>
</gene>
<dbReference type="EMBL" id="LSRX01002400">
    <property type="protein sequence ID" value="OLP75574.1"/>
    <property type="molecule type" value="Genomic_DNA"/>
</dbReference>
<organism evidence="2 3">
    <name type="scientific">Symbiodinium microadriaticum</name>
    <name type="common">Dinoflagellate</name>
    <name type="synonym">Zooxanthella microadriatica</name>
    <dbReference type="NCBI Taxonomy" id="2951"/>
    <lineage>
        <taxon>Eukaryota</taxon>
        <taxon>Sar</taxon>
        <taxon>Alveolata</taxon>
        <taxon>Dinophyceae</taxon>
        <taxon>Suessiales</taxon>
        <taxon>Symbiodiniaceae</taxon>
        <taxon>Symbiodinium</taxon>
    </lineage>
</organism>
<accession>A0A1Q9BY11</accession>
<dbReference type="Proteomes" id="UP000186817">
    <property type="component" value="Unassembled WGS sequence"/>
</dbReference>
<comment type="caution">
    <text evidence="2">The sequence shown here is derived from an EMBL/GenBank/DDBJ whole genome shotgun (WGS) entry which is preliminary data.</text>
</comment>
<keyword evidence="1" id="KW-0812">Transmembrane</keyword>
<keyword evidence="3" id="KW-1185">Reference proteome</keyword>
<reference evidence="2 3" key="1">
    <citation type="submission" date="2016-02" db="EMBL/GenBank/DDBJ databases">
        <title>Genome analysis of coral dinoflagellate symbionts highlights evolutionary adaptations to a symbiotic lifestyle.</title>
        <authorList>
            <person name="Aranda M."/>
            <person name="Li Y."/>
            <person name="Liew Y.J."/>
            <person name="Baumgarten S."/>
            <person name="Simakov O."/>
            <person name="Wilson M."/>
            <person name="Piel J."/>
            <person name="Ashoor H."/>
            <person name="Bougouffa S."/>
            <person name="Bajic V.B."/>
            <person name="Ryu T."/>
            <person name="Ravasi T."/>
            <person name="Bayer T."/>
            <person name="Micklem G."/>
            <person name="Kim H."/>
            <person name="Bhak J."/>
            <person name="Lajeunesse T.C."/>
            <person name="Voolstra C.R."/>
        </authorList>
    </citation>
    <scope>NUCLEOTIDE SEQUENCE [LARGE SCALE GENOMIC DNA]</scope>
    <source>
        <strain evidence="2 3">CCMP2467</strain>
    </source>
</reference>
<evidence type="ECO:0000256" key="1">
    <source>
        <dbReference type="SAM" id="Phobius"/>
    </source>
</evidence>
<proteinExistence type="predicted"/>
<dbReference type="OrthoDB" id="413891at2759"/>
<evidence type="ECO:0000313" key="3">
    <source>
        <dbReference type="Proteomes" id="UP000186817"/>
    </source>
</evidence>
<evidence type="ECO:0000313" key="2">
    <source>
        <dbReference type="EMBL" id="OLP75574.1"/>
    </source>
</evidence>
<keyword evidence="1" id="KW-1133">Transmembrane helix</keyword>
<dbReference type="AlphaFoldDB" id="A0A1Q9BY11"/>
<keyword evidence="1" id="KW-0472">Membrane</keyword>